<geneLocation type="mitochondrion" evidence="2"/>
<keyword evidence="1" id="KW-0812">Transmembrane</keyword>
<evidence type="ECO:0000313" key="2">
    <source>
        <dbReference type="EMBL" id="QMP96525.1"/>
    </source>
</evidence>
<feature type="transmembrane region" description="Helical" evidence="1">
    <location>
        <begin position="119"/>
        <end position="138"/>
    </location>
</feature>
<dbReference type="EMBL" id="MT410793">
    <property type="protein sequence ID" value="QMP96525.1"/>
    <property type="molecule type" value="Genomic_DNA"/>
</dbReference>
<gene>
    <name evidence="2" type="primary">ND6</name>
</gene>
<protein>
    <submittedName>
        <fullName evidence="2">NADH dehydrogenase subunit 6</fullName>
    </submittedName>
</protein>
<evidence type="ECO:0000256" key="1">
    <source>
        <dbReference type="SAM" id="Phobius"/>
    </source>
</evidence>
<sequence>MYVLLIISSSMIFINHPLSFTLCLLLQTTVLCIALVPLSPWISLILFLIFLGGVLVMFLYVASLSANESFMMDSMVMITVATSTIVSLILWSEIKQTPLANKSMSQNMDSVLHPVSSPLYLSLTIYLFLALLLIVEFLNMNKKPLRSLF</sequence>
<keyword evidence="2" id="KW-0496">Mitochondrion</keyword>
<dbReference type="CTD" id="4541"/>
<keyword evidence="1" id="KW-1133">Transmembrane helix</keyword>
<dbReference type="GeneID" id="58904557"/>
<organism evidence="2">
    <name type="scientific">Eubranchipus grubii</name>
    <dbReference type="NCBI Taxonomy" id="381661"/>
    <lineage>
        <taxon>Eukaryota</taxon>
        <taxon>Metazoa</taxon>
        <taxon>Ecdysozoa</taxon>
        <taxon>Arthropoda</taxon>
        <taxon>Crustacea</taxon>
        <taxon>Branchiopoda</taxon>
        <taxon>Anostraca</taxon>
        <taxon>Chirocephalidae</taxon>
        <taxon>Eubranchipus</taxon>
    </lineage>
</organism>
<accession>A0A7D7FCR8</accession>
<reference evidence="2" key="1">
    <citation type="submission" date="2020-04" db="EMBL/GenBank/DDBJ databases">
        <title>DNAmark Project.</title>
        <authorList>
            <person name="Leerhoei F."/>
        </authorList>
    </citation>
    <scope>NUCLEOTIDE SEQUENCE</scope>
    <source>
        <strain evidence="2">DM1183</strain>
    </source>
</reference>
<name>A0A7D7FCR8_9CRUS</name>
<feature type="transmembrane region" description="Helical" evidence="1">
    <location>
        <begin position="12"/>
        <end position="36"/>
    </location>
</feature>
<feature type="transmembrane region" description="Helical" evidence="1">
    <location>
        <begin position="74"/>
        <end position="94"/>
    </location>
</feature>
<proteinExistence type="predicted"/>
<feature type="transmembrane region" description="Helical" evidence="1">
    <location>
        <begin position="42"/>
        <end position="62"/>
    </location>
</feature>
<keyword evidence="1" id="KW-0472">Membrane</keyword>
<dbReference type="AlphaFoldDB" id="A0A7D7FCR8"/>
<dbReference type="RefSeq" id="YP_009918945.1">
    <property type="nucleotide sequence ID" value="NC_050310.1"/>
</dbReference>